<comment type="caution">
    <text evidence="8">The sequence shown here is derived from an EMBL/GenBank/DDBJ whole genome shotgun (WGS) entry which is preliminary data.</text>
</comment>
<evidence type="ECO:0000313" key="9">
    <source>
        <dbReference type="Proteomes" id="UP000240739"/>
    </source>
</evidence>
<gene>
    <name evidence="8" type="ORF">C7Y72_05245</name>
</gene>
<evidence type="ECO:0000256" key="3">
    <source>
        <dbReference type="ARBA" id="ARBA00022692"/>
    </source>
</evidence>
<dbReference type="PANTHER" id="PTHR30250">
    <property type="entry name" value="PST FAMILY PREDICTED COLANIC ACID TRANSPORTER"/>
    <property type="match status" value="1"/>
</dbReference>
<dbReference type="PANTHER" id="PTHR30250:SF11">
    <property type="entry name" value="O-ANTIGEN TRANSPORTER-RELATED"/>
    <property type="match status" value="1"/>
</dbReference>
<evidence type="ECO:0000256" key="1">
    <source>
        <dbReference type="ARBA" id="ARBA00004651"/>
    </source>
</evidence>
<feature type="compositionally biased region" description="Low complexity" evidence="6">
    <location>
        <begin position="71"/>
        <end position="83"/>
    </location>
</feature>
<dbReference type="InterPro" id="IPR002797">
    <property type="entry name" value="Polysacc_synth"/>
</dbReference>
<feature type="transmembrane region" description="Helical" evidence="7">
    <location>
        <begin position="215"/>
        <end position="236"/>
    </location>
</feature>
<comment type="subcellular location">
    <subcellularLocation>
        <location evidence="1">Cell membrane</location>
        <topology evidence="1">Multi-pass membrane protein</topology>
    </subcellularLocation>
</comment>
<organism evidence="8 9">
    <name type="scientific">Paraconexibacter algicola</name>
    <dbReference type="NCBI Taxonomy" id="2133960"/>
    <lineage>
        <taxon>Bacteria</taxon>
        <taxon>Bacillati</taxon>
        <taxon>Actinomycetota</taxon>
        <taxon>Thermoleophilia</taxon>
        <taxon>Solirubrobacterales</taxon>
        <taxon>Paraconexibacteraceae</taxon>
        <taxon>Paraconexibacter</taxon>
    </lineage>
</organism>
<dbReference type="Proteomes" id="UP000240739">
    <property type="component" value="Unassembled WGS sequence"/>
</dbReference>
<feature type="transmembrane region" description="Helical" evidence="7">
    <location>
        <begin position="243"/>
        <end position="265"/>
    </location>
</feature>
<evidence type="ECO:0000256" key="5">
    <source>
        <dbReference type="ARBA" id="ARBA00023136"/>
    </source>
</evidence>
<keyword evidence="4 7" id="KW-1133">Transmembrane helix</keyword>
<feature type="transmembrane region" description="Helical" evidence="7">
    <location>
        <begin position="102"/>
        <end position="122"/>
    </location>
</feature>
<dbReference type="EMBL" id="PYYB01000001">
    <property type="protein sequence ID" value="PTL59093.1"/>
    <property type="molecule type" value="Genomic_DNA"/>
</dbReference>
<feature type="transmembrane region" description="Helical" evidence="7">
    <location>
        <begin position="343"/>
        <end position="365"/>
    </location>
</feature>
<sequence length="575" mass="61526">MRTSEREPPWRRARPLRSVFSRRRAWPEAIVSRRPAGRRASAPYGTRGGSAAMTPGPSRRSSTWSRRMNPSSARGSRSRATGRPVTTGNDTVRAVGGYLKRLVASGAAYQAAGLLASLLALVTLPLYTRHLTTADYGYAETLLTFVILGSILLRAGVGEALVRFWFDDEDHDRRIALARATTGFVVLGSTAVLGLGLLASGPLSQLLLGTRDRELMAAGLLGLWAFTNLEIAYALLRVEERRRAYLTASLTNVLLTVGLTVTLVVGLDAGAVGYVLGNYAASTVVLLGVWWSLRDRVRLLPAGVRARLAAPLAFGLPTVPAEATVFLLNVVDRAYLLRVESPAAAGVYAVAVKLATAVIVAVRAFQSAWPPLVYSVSDDDEARRLYAFITTLYVLVTGATVAALALLSRQVVDLLAGPDFVTAHEALPWLALGWALYGLNLVLVTIAGRAKVTTRNFPAALAGVAVNVLAMVMLVPPLGIAGAGIALAVAYLVMIAVLHLLTRRLFVVPFEWRRLALAVAILSAVAVSGELLLPTEGAAGWLSRVAWLAWIPVLLLATRFLSAGERARLRALLPR</sequence>
<feature type="transmembrane region" description="Helical" evidence="7">
    <location>
        <begin position="481"/>
        <end position="502"/>
    </location>
</feature>
<evidence type="ECO:0000256" key="7">
    <source>
        <dbReference type="SAM" id="Phobius"/>
    </source>
</evidence>
<keyword evidence="3 7" id="KW-0812">Transmembrane</keyword>
<dbReference type="Pfam" id="PF01943">
    <property type="entry name" value="Polysacc_synt"/>
    <property type="match status" value="1"/>
</dbReference>
<feature type="region of interest" description="Disordered" evidence="6">
    <location>
        <begin position="27"/>
        <end position="87"/>
    </location>
</feature>
<feature type="transmembrane region" description="Helical" evidence="7">
    <location>
        <begin position="142"/>
        <end position="162"/>
    </location>
</feature>
<feature type="transmembrane region" description="Helical" evidence="7">
    <location>
        <begin position="427"/>
        <end position="447"/>
    </location>
</feature>
<evidence type="ECO:0000256" key="2">
    <source>
        <dbReference type="ARBA" id="ARBA00022475"/>
    </source>
</evidence>
<feature type="transmembrane region" description="Helical" evidence="7">
    <location>
        <begin position="545"/>
        <end position="562"/>
    </location>
</feature>
<feature type="transmembrane region" description="Helical" evidence="7">
    <location>
        <begin position="459"/>
        <end position="475"/>
    </location>
</feature>
<proteinExistence type="predicted"/>
<feature type="transmembrane region" description="Helical" evidence="7">
    <location>
        <begin position="312"/>
        <end position="331"/>
    </location>
</feature>
<name>A0A2T4UIM4_9ACTN</name>
<dbReference type="InterPro" id="IPR050833">
    <property type="entry name" value="Poly_Biosynth_Transport"/>
</dbReference>
<evidence type="ECO:0000313" key="8">
    <source>
        <dbReference type="EMBL" id="PTL59093.1"/>
    </source>
</evidence>
<feature type="compositionally biased region" description="Low complexity" evidence="6">
    <location>
        <begin position="32"/>
        <end position="43"/>
    </location>
</feature>
<feature type="compositionally biased region" description="Polar residues" evidence="6">
    <location>
        <begin position="59"/>
        <end position="70"/>
    </location>
</feature>
<keyword evidence="5 7" id="KW-0472">Membrane</keyword>
<feature type="transmembrane region" description="Helical" evidence="7">
    <location>
        <begin position="271"/>
        <end position="291"/>
    </location>
</feature>
<feature type="transmembrane region" description="Helical" evidence="7">
    <location>
        <begin position="514"/>
        <end position="533"/>
    </location>
</feature>
<dbReference type="AlphaFoldDB" id="A0A2T4UIM4"/>
<reference evidence="8 9" key="1">
    <citation type="submission" date="2018-03" db="EMBL/GenBank/DDBJ databases">
        <title>Aquarubrobacter algicola gen. nov., sp. nov., a novel actinobacterium isolated from shallow eutrophic lake during the end of cyanobacterial harmful algal blooms.</title>
        <authorList>
            <person name="Chun S.J."/>
        </authorList>
    </citation>
    <scope>NUCLEOTIDE SEQUENCE [LARGE SCALE GENOMIC DNA]</scope>
    <source>
        <strain evidence="8 9">Seoho-28</strain>
    </source>
</reference>
<dbReference type="GO" id="GO:0005886">
    <property type="term" value="C:plasma membrane"/>
    <property type="evidence" value="ECO:0007669"/>
    <property type="project" value="UniProtKB-SubCell"/>
</dbReference>
<protein>
    <submittedName>
        <fullName evidence="8">Uncharacterized protein</fullName>
    </submittedName>
</protein>
<accession>A0A2T4UIM4</accession>
<keyword evidence="2" id="KW-1003">Cell membrane</keyword>
<evidence type="ECO:0000256" key="6">
    <source>
        <dbReference type="SAM" id="MobiDB-lite"/>
    </source>
</evidence>
<feature type="transmembrane region" description="Helical" evidence="7">
    <location>
        <begin position="183"/>
        <end position="203"/>
    </location>
</feature>
<keyword evidence="9" id="KW-1185">Reference proteome</keyword>
<feature type="transmembrane region" description="Helical" evidence="7">
    <location>
        <begin position="385"/>
        <end position="407"/>
    </location>
</feature>
<evidence type="ECO:0000256" key="4">
    <source>
        <dbReference type="ARBA" id="ARBA00022989"/>
    </source>
</evidence>